<evidence type="ECO:0000256" key="1">
    <source>
        <dbReference type="SAM" id="SignalP"/>
    </source>
</evidence>
<sequence>MAAALLLPVTPALIGTAAAAPVIPDNLPFFPEVHENPQVSVTTEDGRPVDGLTVHRGDVLLVHGTGFSPEANRGGFPLPVPPGTPNGVYVLYSGFGDEWKPSGGSPGEARTHPHDRMAWVTPPGTLQAIPKAPIDMHRSIARVAQPMNADGEFTARVVVDPPEETPGENWGVYVYPGAGSENPSEEFFIPIDFSPEPGPNTPPPAQPDLVLEAGLVYRATEAAQGGINPRFGAAKQPGERVSFTRSAAEATDGITRYEGTVTATARFSMVEVSMKDPWIERRGDRSVLTALVSNAYNVGADEMHRVELGTLGEENADGVSPLVLGPATLGNVQVAR</sequence>
<evidence type="ECO:0000313" key="3">
    <source>
        <dbReference type="Proteomes" id="UP000186104"/>
    </source>
</evidence>
<evidence type="ECO:0000313" key="2">
    <source>
        <dbReference type="EMBL" id="ANI91228.1"/>
    </source>
</evidence>
<gene>
    <name evidence="2" type="ORF">BJL86_0418</name>
</gene>
<dbReference type="AlphaFoldDB" id="A0A173LI81"/>
<accession>A0A173LI81</accession>
<feature type="chain" id="PRO_5008008682" description="HtaA protein" evidence="1">
    <location>
        <begin position="20"/>
        <end position="336"/>
    </location>
</feature>
<keyword evidence="3" id="KW-1185">Reference proteome</keyword>
<reference evidence="2 3" key="1">
    <citation type="submission" date="2016-06" db="EMBL/GenBank/DDBJ databases">
        <title>Complete genome sequence of a saline-alkali tolerant type strain Dietzia timorensis ID05-A0528T.</title>
        <authorList>
            <person name="Wu X."/>
        </authorList>
    </citation>
    <scope>NUCLEOTIDE SEQUENCE [LARGE SCALE GENOMIC DNA]</scope>
    <source>
        <strain evidence="2 3">ID05-A0528</strain>
    </source>
</reference>
<dbReference type="Proteomes" id="UP000186104">
    <property type="component" value="Chromosome"/>
</dbReference>
<dbReference type="STRING" id="499555.BJL86_0418"/>
<keyword evidence="1" id="KW-0732">Signal</keyword>
<proteinExistence type="predicted"/>
<organism evidence="2 3">
    <name type="scientific">Dietzia timorensis</name>
    <dbReference type="NCBI Taxonomy" id="499555"/>
    <lineage>
        <taxon>Bacteria</taxon>
        <taxon>Bacillati</taxon>
        <taxon>Actinomycetota</taxon>
        <taxon>Actinomycetes</taxon>
        <taxon>Mycobacteriales</taxon>
        <taxon>Dietziaceae</taxon>
        <taxon>Dietzia</taxon>
    </lineage>
</organism>
<name>A0A173LI81_9ACTN</name>
<dbReference type="EMBL" id="CP015961">
    <property type="protein sequence ID" value="ANI91228.1"/>
    <property type="molecule type" value="Genomic_DNA"/>
</dbReference>
<feature type="signal peptide" evidence="1">
    <location>
        <begin position="1"/>
        <end position="19"/>
    </location>
</feature>
<evidence type="ECO:0008006" key="4">
    <source>
        <dbReference type="Google" id="ProtNLM"/>
    </source>
</evidence>
<dbReference type="KEGG" id="dtm:BJL86_0418"/>
<protein>
    <recommendedName>
        <fullName evidence="4">HtaA protein</fullName>
    </recommendedName>
</protein>